<dbReference type="PANTHER" id="PTHR32322:SF2">
    <property type="entry name" value="EAMA DOMAIN-CONTAINING PROTEIN"/>
    <property type="match status" value="1"/>
</dbReference>
<dbReference type="GO" id="GO:0016020">
    <property type="term" value="C:membrane"/>
    <property type="evidence" value="ECO:0007669"/>
    <property type="project" value="UniProtKB-SubCell"/>
</dbReference>
<feature type="transmembrane region" description="Helical" evidence="6">
    <location>
        <begin position="43"/>
        <end position="64"/>
    </location>
</feature>
<comment type="similarity">
    <text evidence="2">Belongs to the EamA transporter family.</text>
</comment>
<evidence type="ECO:0000256" key="3">
    <source>
        <dbReference type="ARBA" id="ARBA00022692"/>
    </source>
</evidence>
<feature type="transmembrane region" description="Helical" evidence="6">
    <location>
        <begin position="133"/>
        <end position="152"/>
    </location>
</feature>
<reference evidence="9" key="1">
    <citation type="submission" date="2017-05" db="EMBL/GenBank/DDBJ databases">
        <title>Complete and WGS of Bordetella genogroups.</title>
        <authorList>
            <person name="Spilker T."/>
            <person name="Lipuma J."/>
        </authorList>
    </citation>
    <scope>NUCLEOTIDE SEQUENCE [LARGE SCALE GENOMIC DNA]</scope>
    <source>
        <strain evidence="9">AU16122</strain>
    </source>
</reference>
<feature type="transmembrane region" description="Helical" evidence="6">
    <location>
        <begin position="12"/>
        <end position="31"/>
    </location>
</feature>
<feature type="transmembrane region" description="Helical" evidence="6">
    <location>
        <begin position="158"/>
        <end position="179"/>
    </location>
</feature>
<feature type="domain" description="EamA" evidence="7">
    <location>
        <begin position="17"/>
        <end position="147"/>
    </location>
</feature>
<proteinExistence type="inferred from homology"/>
<dbReference type="RefSeq" id="WP_094854966.1">
    <property type="nucleotide sequence ID" value="NZ_NEVM01000005.1"/>
</dbReference>
<evidence type="ECO:0000256" key="6">
    <source>
        <dbReference type="SAM" id="Phobius"/>
    </source>
</evidence>
<keyword evidence="4 6" id="KW-1133">Transmembrane helix</keyword>
<evidence type="ECO:0000313" key="9">
    <source>
        <dbReference type="Proteomes" id="UP000216020"/>
    </source>
</evidence>
<keyword evidence="5 6" id="KW-0472">Membrane</keyword>
<accession>A0A261S221</accession>
<dbReference type="InterPro" id="IPR050638">
    <property type="entry name" value="AA-Vitamin_Transporters"/>
</dbReference>
<organism evidence="8 9">
    <name type="scientific">Bordetella genomosp. 10</name>
    <dbReference type="NCBI Taxonomy" id="1416804"/>
    <lineage>
        <taxon>Bacteria</taxon>
        <taxon>Pseudomonadati</taxon>
        <taxon>Pseudomonadota</taxon>
        <taxon>Betaproteobacteria</taxon>
        <taxon>Burkholderiales</taxon>
        <taxon>Alcaligenaceae</taxon>
        <taxon>Bordetella</taxon>
    </lineage>
</organism>
<protein>
    <submittedName>
        <fullName evidence="8">EamA family transporter</fullName>
    </submittedName>
</protein>
<dbReference type="InterPro" id="IPR037185">
    <property type="entry name" value="EmrE-like"/>
</dbReference>
<dbReference type="InterPro" id="IPR000620">
    <property type="entry name" value="EamA_dom"/>
</dbReference>
<dbReference type="SUPFAM" id="SSF103481">
    <property type="entry name" value="Multidrug resistance efflux transporter EmrE"/>
    <property type="match status" value="2"/>
</dbReference>
<comment type="subcellular location">
    <subcellularLocation>
        <location evidence="1">Membrane</location>
        <topology evidence="1">Multi-pass membrane protein</topology>
    </subcellularLocation>
</comment>
<evidence type="ECO:0000313" key="8">
    <source>
        <dbReference type="EMBL" id="OZI30543.1"/>
    </source>
</evidence>
<dbReference type="Pfam" id="PF00892">
    <property type="entry name" value="EamA"/>
    <property type="match status" value="2"/>
</dbReference>
<dbReference type="PANTHER" id="PTHR32322">
    <property type="entry name" value="INNER MEMBRANE TRANSPORTER"/>
    <property type="match status" value="1"/>
</dbReference>
<name>A0A261S221_9BORD</name>
<feature type="transmembrane region" description="Helical" evidence="6">
    <location>
        <begin position="256"/>
        <end position="275"/>
    </location>
</feature>
<feature type="transmembrane region" description="Helical" evidence="6">
    <location>
        <begin position="223"/>
        <end position="244"/>
    </location>
</feature>
<dbReference type="AlphaFoldDB" id="A0A261S221"/>
<dbReference type="OrthoDB" id="4167046at2"/>
<feature type="transmembrane region" description="Helical" evidence="6">
    <location>
        <begin position="76"/>
        <end position="94"/>
    </location>
</feature>
<feature type="transmembrane region" description="Helical" evidence="6">
    <location>
        <begin position="106"/>
        <end position="124"/>
    </location>
</feature>
<comment type="caution">
    <text evidence="8">The sequence shown here is derived from an EMBL/GenBank/DDBJ whole genome shotgun (WGS) entry which is preliminary data.</text>
</comment>
<dbReference type="Proteomes" id="UP000216020">
    <property type="component" value="Unassembled WGS sequence"/>
</dbReference>
<evidence type="ECO:0000259" key="7">
    <source>
        <dbReference type="Pfam" id="PF00892"/>
    </source>
</evidence>
<dbReference type="EMBL" id="NEVM01000005">
    <property type="protein sequence ID" value="OZI30543.1"/>
    <property type="molecule type" value="Genomic_DNA"/>
</dbReference>
<feature type="domain" description="EamA" evidence="7">
    <location>
        <begin position="163"/>
        <end position="297"/>
    </location>
</feature>
<evidence type="ECO:0000256" key="5">
    <source>
        <dbReference type="ARBA" id="ARBA00023136"/>
    </source>
</evidence>
<evidence type="ECO:0000256" key="1">
    <source>
        <dbReference type="ARBA" id="ARBA00004141"/>
    </source>
</evidence>
<dbReference type="Gene3D" id="1.10.3730.20">
    <property type="match status" value="1"/>
</dbReference>
<feature type="transmembrane region" description="Helical" evidence="6">
    <location>
        <begin position="281"/>
        <end position="300"/>
    </location>
</feature>
<keyword evidence="3 6" id="KW-0812">Transmembrane</keyword>
<feature type="transmembrane region" description="Helical" evidence="6">
    <location>
        <begin position="191"/>
        <end position="211"/>
    </location>
</feature>
<sequence length="320" mass="34276">MSRPDSSLATRLLPWAALLLPSLFWAGNFIAGRAMRDAVTPMTLALGRWLIALACLLPFAWRGMRRDARRYLAHRWLILGTAVTGVAAFSSLVYVGLHTTTASNGLLLNSLIPLLIVLAGAVFYRQRLTLGQGVGLALSFAGVLTLVLQGQWTQWRQVSLVPGDGILLVAMVCFAFYTLWLRQLPPELDRLGLTATQIAVAILVLLPFWLAERAGGTRTEWTLASGAALAYVGIFPSVGAYLLYTRAVQHFGPARAGLSIHLIPVFGVVLSALLLHERLHAWHAAGIAAIAAGLVCSNLAPARPGALIGKTGAPAPDKPR</sequence>
<keyword evidence="9" id="KW-1185">Reference proteome</keyword>
<evidence type="ECO:0000256" key="2">
    <source>
        <dbReference type="ARBA" id="ARBA00007362"/>
    </source>
</evidence>
<gene>
    <name evidence="8" type="ORF">CAL29_21235</name>
</gene>
<evidence type="ECO:0000256" key="4">
    <source>
        <dbReference type="ARBA" id="ARBA00022989"/>
    </source>
</evidence>